<dbReference type="InterPro" id="IPR013783">
    <property type="entry name" value="Ig-like_fold"/>
</dbReference>
<organism evidence="5 6">
    <name type="scientific">Pycnonotus jocosus</name>
    <name type="common">Red-whiskered bulbul</name>
    <name type="synonym">Lanius jocosus</name>
    <dbReference type="NCBI Taxonomy" id="182897"/>
    <lineage>
        <taxon>Eukaryota</taxon>
        <taxon>Metazoa</taxon>
        <taxon>Chordata</taxon>
        <taxon>Craniata</taxon>
        <taxon>Vertebrata</taxon>
        <taxon>Euteleostomi</taxon>
        <taxon>Archelosauria</taxon>
        <taxon>Archosauria</taxon>
        <taxon>Dinosauria</taxon>
        <taxon>Saurischia</taxon>
        <taxon>Theropoda</taxon>
        <taxon>Coelurosauria</taxon>
        <taxon>Aves</taxon>
        <taxon>Neognathae</taxon>
        <taxon>Neoaves</taxon>
        <taxon>Telluraves</taxon>
        <taxon>Australaves</taxon>
        <taxon>Passeriformes</taxon>
        <taxon>Sylvioidea</taxon>
        <taxon>Pycnonotidae</taxon>
        <taxon>Pycnonotus</taxon>
    </lineage>
</organism>
<comment type="subcellular location">
    <subcellularLocation>
        <location evidence="1">Membrane</location>
        <topology evidence="1">Single-pass type I membrane protein</topology>
    </subcellularLocation>
</comment>
<reference evidence="5 6" key="1">
    <citation type="submission" date="2019-09" db="EMBL/GenBank/DDBJ databases">
        <title>Bird 10,000 Genomes (B10K) Project - Family phase.</title>
        <authorList>
            <person name="Zhang G."/>
        </authorList>
    </citation>
    <scope>NUCLEOTIDE SEQUENCE [LARGE SCALE GENOMIC DNA]</scope>
    <source>
        <strain evidence="5">B10K-DU-002-42</strain>
        <tissue evidence="5">Muscle</tissue>
    </source>
</reference>
<dbReference type="InterPro" id="IPR050160">
    <property type="entry name" value="MHC/Immunoglobulin"/>
</dbReference>
<dbReference type="InterPro" id="IPR003597">
    <property type="entry name" value="Ig_C1-set"/>
</dbReference>
<dbReference type="SUPFAM" id="SSF48726">
    <property type="entry name" value="Immunoglobulin"/>
    <property type="match status" value="1"/>
</dbReference>
<dbReference type="InterPro" id="IPR014745">
    <property type="entry name" value="MHC_II_a/b_N"/>
</dbReference>
<feature type="non-terminal residue" evidence="5">
    <location>
        <position position="1"/>
    </location>
</feature>
<dbReference type="OrthoDB" id="8935021at2759"/>
<keyword evidence="3" id="KW-0472">Membrane</keyword>
<evidence type="ECO:0000256" key="2">
    <source>
        <dbReference type="ARBA" id="ARBA00022692"/>
    </source>
</evidence>
<comment type="caution">
    <text evidence="5">The sequence shown here is derived from an EMBL/GenBank/DDBJ whole genome shotgun (WGS) entry which is preliminary data.</text>
</comment>
<evidence type="ECO:0000313" key="6">
    <source>
        <dbReference type="Proteomes" id="UP000535705"/>
    </source>
</evidence>
<dbReference type="SMART" id="SM00407">
    <property type="entry name" value="IGc1"/>
    <property type="match status" value="1"/>
</dbReference>
<feature type="non-terminal residue" evidence="5">
    <location>
        <position position="166"/>
    </location>
</feature>
<dbReference type="PANTHER" id="PTHR19944:SF50">
    <property type="entry name" value="HLA CLASS II HISTOCOMPATIBILITY ANTIGEN, DM ALPHA CHAIN"/>
    <property type="match status" value="1"/>
</dbReference>
<dbReference type="Gene3D" id="3.10.320.10">
    <property type="entry name" value="Class II Histocompatibility Antigen, M Beta Chain, Chain B, domain 1"/>
    <property type="match status" value="1"/>
</dbReference>
<evidence type="ECO:0000256" key="1">
    <source>
        <dbReference type="ARBA" id="ARBA00004479"/>
    </source>
</evidence>
<dbReference type="InterPro" id="IPR007110">
    <property type="entry name" value="Ig-like_dom"/>
</dbReference>
<evidence type="ECO:0000259" key="4">
    <source>
        <dbReference type="PROSITE" id="PS50835"/>
    </source>
</evidence>
<gene>
    <name evidence="5" type="primary">Hladma</name>
    <name evidence="5" type="ORF">PYCJOC_R14867</name>
</gene>
<protein>
    <submittedName>
        <fullName evidence="5">DMA protein</fullName>
    </submittedName>
</protein>
<evidence type="ECO:0000313" key="5">
    <source>
        <dbReference type="EMBL" id="NXR71625.1"/>
    </source>
</evidence>
<keyword evidence="6" id="KW-1185">Reference proteome</keyword>
<accession>A0A7L2NHP0</accession>
<dbReference type="PANTHER" id="PTHR19944">
    <property type="entry name" value="MHC CLASS II-RELATED"/>
    <property type="match status" value="1"/>
</dbReference>
<keyword evidence="3" id="KW-1133">Transmembrane helix</keyword>
<dbReference type="GO" id="GO:0019882">
    <property type="term" value="P:antigen processing and presentation"/>
    <property type="evidence" value="ECO:0007669"/>
    <property type="project" value="InterPro"/>
</dbReference>
<dbReference type="GO" id="GO:0042613">
    <property type="term" value="C:MHC class II protein complex"/>
    <property type="evidence" value="ECO:0007669"/>
    <property type="project" value="InterPro"/>
</dbReference>
<dbReference type="EMBL" id="VWYP01001937">
    <property type="protein sequence ID" value="NXR71625.1"/>
    <property type="molecule type" value="Genomic_DNA"/>
</dbReference>
<dbReference type="AlphaFoldDB" id="A0A7L2NHP0"/>
<dbReference type="Pfam" id="PF07654">
    <property type="entry name" value="C1-set"/>
    <property type="match status" value="1"/>
</dbReference>
<keyword evidence="2" id="KW-0812">Transmembrane</keyword>
<dbReference type="GO" id="GO:0006955">
    <property type="term" value="P:immune response"/>
    <property type="evidence" value="ECO:0007669"/>
    <property type="project" value="InterPro"/>
</dbReference>
<dbReference type="Proteomes" id="UP000535705">
    <property type="component" value="Unassembled WGS sequence"/>
</dbReference>
<name>A0A7L2NHP0_PYCJO</name>
<proteinExistence type="predicted"/>
<dbReference type="InterPro" id="IPR036179">
    <property type="entry name" value="Ig-like_dom_sf"/>
</dbReference>
<sequence length="166" mass="17820">DPPSLSLSVTLDGLGLFWFHFPSSRWNPGIPGIPAWPSGLEEPREILPESQMCQKILGMIETELRGKLPEARAIPVVSVFPALPPILGQPNSLVCVVENIFPPVLDISWTSGGAVVTSGVTQGPFVPSADLTFVRLSRLAVVPRAGDVHACVVTEPGTNRSTVVYW</sequence>
<dbReference type="Gene3D" id="2.60.40.10">
    <property type="entry name" value="Immunoglobulins"/>
    <property type="match status" value="1"/>
</dbReference>
<dbReference type="PROSITE" id="PS50835">
    <property type="entry name" value="IG_LIKE"/>
    <property type="match status" value="1"/>
</dbReference>
<feature type="domain" description="Ig-like" evidence="4">
    <location>
        <begin position="69"/>
        <end position="165"/>
    </location>
</feature>
<evidence type="ECO:0000256" key="3">
    <source>
        <dbReference type="ARBA" id="ARBA00022989"/>
    </source>
</evidence>